<keyword evidence="2" id="KW-1185">Reference proteome</keyword>
<comment type="caution">
    <text evidence="1">The sequence shown here is derived from an EMBL/GenBank/DDBJ whole genome shotgun (WGS) entry which is preliminary data.</text>
</comment>
<protein>
    <submittedName>
        <fullName evidence="1">PLP-dependent transferase</fullName>
    </submittedName>
</protein>
<reference evidence="1" key="1">
    <citation type="submission" date="2021-01" db="EMBL/GenBank/DDBJ databases">
        <authorList>
            <person name="Sun Q."/>
        </authorList>
    </citation>
    <scope>NUCLEOTIDE SEQUENCE</scope>
    <source>
        <strain evidence="1">YIM B02566</strain>
    </source>
</reference>
<dbReference type="EMBL" id="JAENHL010000007">
    <property type="protein sequence ID" value="MBK1868421.1"/>
    <property type="molecule type" value="Genomic_DNA"/>
</dbReference>
<keyword evidence="1" id="KW-0808">Transferase</keyword>
<proteinExistence type="predicted"/>
<dbReference type="Proteomes" id="UP000616151">
    <property type="component" value="Unassembled WGS sequence"/>
</dbReference>
<gene>
    <name evidence="1" type="ORF">JHL16_18855</name>
</gene>
<organism evidence="1 2">
    <name type="scientific">Taklimakanibacter albus</name>
    <dbReference type="NCBI Taxonomy" id="2800327"/>
    <lineage>
        <taxon>Bacteria</taxon>
        <taxon>Pseudomonadati</taxon>
        <taxon>Pseudomonadota</taxon>
        <taxon>Alphaproteobacteria</taxon>
        <taxon>Hyphomicrobiales</taxon>
        <taxon>Aestuariivirgaceae</taxon>
        <taxon>Taklimakanibacter</taxon>
    </lineage>
</organism>
<sequence length="403" mass="43300">MAISSKLATLAVHAGIKPHPVTGAIAPDISMAANYASRFGEIGFSAEGTQLDKVSFAYAREWHPNGRQLEEKLTALEGGEDAVVFASGIGAISGLFLHLLDPGDHVLISDISYAGTAEFARGLLLRKGIKADFVDMADLAAVKAKAVPGKTRLIYAESPCNPVLKLADIAGLAAIAKSAGAKLAIDSTFASPVITQPLALGADYVVHSLTKYIGGHGDALGGAVIGAAKDMKALREEVVTHLGASISPFNAWLILRGIETLPIRMEAYSRSALTVAQFLSEQPFVTRLRYPHLPSHPQYELAKRQMALGSGMISFTVKDQQRFGRALHDRLRIFKYAASLGHSHSLILHCDTNDLQRTTFKLDDAALKRYRDFAGDGFFRLSIGLEDAGDLCRDLKRAFDAMA</sequence>
<name>A0ACC5R6X7_9HYPH</name>
<accession>A0ACC5R6X7</accession>
<evidence type="ECO:0000313" key="2">
    <source>
        <dbReference type="Proteomes" id="UP000616151"/>
    </source>
</evidence>
<evidence type="ECO:0000313" key="1">
    <source>
        <dbReference type="EMBL" id="MBK1868421.1"/>
    </source>
</evidence>